<proteinExistence type="predicted"/>
<dbReference type="EMBL" id="CP131062">
    <property type="protein sequence ID" value="WNY28444.1"/>
    <property type="molecule type" value="Genomic_DNA"/>
</dbReference>
<reference evidence="2 3" key="1">
    <citation type="submission" date="2023-07" db="EMBL/GenBank/DDBJ databases">
        <title>Closed genome sequence of Methanimicrococcus sp. Es2.</title>
        <authorList>
            <person name="Protasov E."/>
            <person name="Platt K."/>
            <person name="Reeh H."/>
            <person name="Poehlein A."/>
            <person name="Daniel R."/>
            <person name="Brune A."/>
        </authorList>
    </citation>
    <scope>NUCLEOTIDE SEQUENCE [LARGE SCALE GENOMIC DNA]</scope>
    <source>
        <strain evidence="2 3">Es2</strain>
    </source>
</reference>
<dbReference type="RefSeq" id="WP_316559984.1">
    <property type="nucleotide sequence ID" value="NZ_CP131062.1"/>
</dbReference>
<feature type="domain" description="DUF1638" evidence="1">
    <location>
        <begin position="88"/>
        <end position="254"/>
    </location>
</feature>
<dbReference type="InterPro" id="IPR012437">
    <property type="entry name" value="DUF1638"/>
</dbReference>
<dbReference type="Proteomes" id="UP001302662">
    <property type="component" value="Chromosome"/>
</dbReference>
<evidence type="ECO:0000313" key="3">
    <source>
        <dbReference type="Proteomes" id="UP001302662"/>
    </source>
</evidence>
<evidence type="ECO:0000313" key="2">
    <source>
        <dbReference type="EMBL" id="WNY28444.1"/>
    </source>
</evidence>
<protein>
    <recommendedName>
        <fullName evidence="1">DUF1638 domain-containing protein</fullName>
    </recommendedName>
</protein>
<sequence length="283" mass="32200">MPVIGILNCKMLQDEIIYLIQNDSNIKGVTVVENGEHEEFVQKLNENGISYTTVPMIDSFPDLKDRGDETAAGGGQNDADVSLIVWNLKLGLHEQPKILKEEVYKDLEFFAKKVDGIYLLYGLCGNVLGHVEEDFKDICPVIILRDSDGEVVDDCIGATVGGRRKYLSLLRSFNSIGTFIFTPMYEATVDEFFNYSKNRGGLTEEQMIEMNKFMFEASNYQQIGRLDTGLHYTKDTLPMLQKFADTYNFKIFDLEEHGSQEIFDDCYQKLKEKINLKEMAATV</sequence>
<dbReference type="Pfam" id="PF07796">
    <property type="entry name" value="DUF1638"/>
    <property type="match status" value="1"/>
</dbReference>
<dbReference type="GeneID" id="85197083"/>
<accession>A0AA96ZX24</accession>
<evidence type="ECO:0000259" key="1">
    <source>
        <dbReference type="Pfam" id="PF07796"/>
    </source>
</evidence>
<gene>
    <name evidence="2" type="ORF">MmiEs2_06300</name>
</gene>
<dbReference type="KEGG" id="mees:MmiEs2_06300"/>
<keyword evidence="3" id="KW-1185">Reference proteome</keyword>
<name>A0AA96ZX24_9EURY</name>
<organism evidence="2 3">
    <name type="scientific">Methanimicrococcus stummii</name>
    <dbReference type="NCBI Taxonomy" id="3028294"/>
    <lineage>
        <taxon>Archaea</taxon>
        <taxon>Methanobacteriati</taxon>
        <taxon>Methanobacteriota</taxon>
        <taxon>Stenosarchaea group</taxon>
        <taxon>Methanomicrobia</taxon>
        <taxon>Methanosarcinales</taxon>
        <taxon>Methanosarcinaceae</taxon>
        <taxon>Methanimicrococcus</taxon>
    </lineage>
</organism>
<dbReference type="AlphaFoldDB" id="A0AA96ZX24"/>